<reference evidence="1" key="1">
    <citation type="submission" date="2018-02" db="EMBL/GenBank/DDBJ databases">
        <title>Rhizophora mucronata_Transcriptome.</title>
        <authorList>
            <person name="Meera S.P."/>
            <person name="Sreeshan A."/>
            <person name="Augustine A."/>
        </authorList>
    </citation>
    <scope>NUCLEOTIDE SEQUENCE</scope>
    <source>
        <tissue evidence="1">Leaf</tissue>
    </source>
</reference>
<dbReference type="EMBL" id="GGEC01066944">
    <property type="protein sequence ID" value="MBX47428.1"/>
    <property type="molecule type" value="Transcribed_RNA"/>
</dbReference>
<accession>A0A2P2NY33</accession>
<dbReference type="AlphaFoldDB" id="A0A2P2NY33"/>
<name>A0A2P2NY33_RHIMU</name>
<protein>
    <submittedName>
        <fullName evidence="1">Uncharacterized protein</fullName>
    </submittedName>
</protein>
<proteinExistence type="predicted"/>
<organism evidence="1">
    <name type="scientific">Rhizophora mucronata</name>
    <name type="common">Asiatic mangrove</name>
    <dbReference type="NCBI Taxonomy" id="61149"/>
    <lineage>
        <taxon>Eukaryota</taxon>
        <taxon>Viridiplantae</taxon>
        <taxon>Streptophyta</taxon>
        <taxon>Embryophyta</taxon>
        <taxon>Tracheophyta</taxon>
        <taxon>Spermatophyta</taxon>
        <taxon>Magnoliopsida</taxon>
        <taxon>eudicotyledons</taxon>
        <taxon>Gunneridae</taxon>
        <taxon>Pentapetalae</taxon>
        <taxon>rosids</taxon>
        <taxon>fabids</taxon>
        <taxon>Malpighiales</taxon>
        <taxon>Rhizophoraceae</taxon>
        <taxon>Rhizophora</taxon>
    </lineage>
</organism>
<evidence type="ECO:0000313" key="1">
    <source>
        <dbReference type="EMBL" id="MBX47428.1"/>
    </source>
</evidence>
<sequence length="31" mass="3674">MLAFNQNPNAKEVHLVVRRVCIYFMGRNKKP</sequence>